<organism evidence="1">
    <name type="scientific">Burkholderia stagnalis</name>
    <dbReference type="NCBI Taxonomy" id="1503054"/>
    <lineage>
        <taxon>Bacteria</taxon>
        <taxon>Pseudomonadati</taxon>
        <taxon>Pseudomonadota</taxon>
        <taxon>Betaproteobacteria</taxon>
        <taxon>Burkholderiales</taxon>
        <taxon>Burkholderiaceae</taxon>
        <taxon>Burkholderia</taxon>
        <taxon>Burkholderia cepacia complex</taxon>
    </lineage>
</organism>
<dbReference type="Proteomes" id="UP000068603">
    <property type="component" value="Unassembled WGS sequence"/>
</dbReference>
<sequence length="66" mass="7314">MSAIVSDAIIGAPWLILLAARKKVRWFGRGKSLHFLFELAVVLPVIRFWGKSLAGVLLHEAIELTS</sequence>
<comment type="caution">
    <text evidence="1">The sequence shown here is derived from an EMBL/GenBank/DDBJ whole genome shotgun (WGS) entry which is preliminary data.</text>
</comment>
<proteinExistence type="predicted"/>
<reference evidence="1 2" key="1">
    <citation type="submission" date="2015-11" db="EMBL/GenBank/DDBJ databases">
        <title>Expanding the genomic diversity of Burkholderia species for the development of highly accurate diagnostics.</title>
        <authorList>
            <person name="Sahl J."/>
            <person name="Keim P."/>
            <person name="Wagner D."/>
        </authorList>
    </citation>
    <scope>NUCLEOTIDE SEQUENCE [LARGE SCALE GENOMIC DNA]</scope>
    <source>
        <strain evidence="1 2">MSMB1960WGS</strain>
    </source>
</reference>
<dbReference type="EMBL" id="LPHB01000086">
    <property type="protein sequence ID" value="KWA53118.1"/>
    <property type="molecule type" value="Genomic_DNA"/>
</dbReference>
<evidence type="ECO:0000313" key="1">
    <source>
        <dbReference type="EMBL" id="KWA53118.1"/>
    </source>
</evidence>
<name>A0A107AI98_9BURK</name>
<accession>A0A107AI98</accession>
<gene>
    <name evidence="1" type="ORF">WT44_30160</name>
</gene>
<protein>
    <submittedName>
        <fullName evidence="1">Uncharacterized protein</fullName>
    </submittedName>
</protein>
<evidence type="ECO:0000313" key="2">
    <source>
        <dbReference type="Proteomes" id="UP000068603"/>
    </source>
</evidence>
<dbReference type="AlphaFoldDB" id="A0A107AI98"/>